<name>A0A2T4BX40_TRILO</name>
<evidence type="ECO:0000313" key="3">
    <source>
        <dbReference type="Proteomes" id="UP000240760"/>
    </source>
</evidence>
<gene>
    <name evidence="2" type="ORF">M440DRAFT_1054993</name>
</gene>
<dbReference type="EMBL" id="KZ679137">
    <property type="protein sequence ID" value="PTB73900.1"/>
    <property type="molecule type" value="Genomic_DNA"/>
</dbReference>
<organism evidence="2 3">
    <name type="scientific">Trichoderma longibrachiatum ATCC 18648</name>
    <dbReference type="NCBI Taxonomy" id="983965"/>
    <lineage>
        <taxon>Eukaryota</taxon>
        <taxon>Fungi</taxon>
        <taxon>Dikarya</taxon>
        <taxon>Ascomycota</taxon>
        <taxon>Pezizomycotina</taxon>
        <taxon>Sordariomycetes</taxon>
        <taxon>Hypocreomycetidae</taxon>
        <taxon>Hypocreales</taxon>
        <taxon>Hypocreaceae</taxon>
        <taxon>Trichoderma</taxon>
    </lineage>
</organism>
<proteinExistence type="predicted"/>
<dbReference type="Proteomes" id="UP000240760">
    <property type="component" value="Unassembled WGS sequence"/>
</dbReference>
<evidence type="ECO:0000256" key="1">
    <source>
        <dbReference type="SAM" id="MobiDB-lite"/>
    </source>
</evidence>
<feature type="region of interest" description="Disordered" evidence="1">
    <location>
        <begin position="87"/>
        <end position="121"/>
    </location>
</feature>
<dbReference type="AlphaFoldDB" id="A0A2T4BX40"/>
<evidence type="ECO:0000313" key="2">
    <source>
        <dbReference type="EMBL" id="PTB73900.1"/>
    </source>
</evidence>
<feature type="compositionally biased region" description="Basic and acidic residues" evidence="1">
    <location>
        <begin position="94"/>
        <end position="121"/>
    </location>
</feature>
<protein>
    <submittedName>
        <fullName evidence="2">Uncharacterized protein</fullName>
    </submittedName>
</protein>
<reference evidence="2 3" key="1">
    <citation type="submission" date="2016-07" db="EMBL/GenBank/DDBJ databases">
        <title>Multiple horizontal gene transfer events from other fungi enriched the ability of initially mycotrophic Trichoderma (Ascomycota) to feed on dead plant biomass.</title>
        <authorList>
            <consortium name="DOE Joint Genome Institute"/>
            <person name="Aerts A."/>
            <person name="Atanasova L."/>
            <person name="Chenthamara K."/>
            <person name="Zhang J."/>
            <person name="Grujic M."/>
            <person name="Henrissat B."/>
            <person name="Kuo A."/>
            <person name="Salamov A."/>
            <person name="Lipzen A."/>
            <person name="Labutti K."/>
            <person name="Barry K."/>
            <person name="Miao Y."/>
            <person name="Rahimi M.J."/>
            <person name="Shen Q."/>
            <person name="Grigoriev I.V."/>
            <person name="Kubicek C.P."/>
            <person name="Druzhinina I.S."/>
        </authorList>
    </citation>
    <scope>NUCLEOTIDE SEQUENCE [LARGE SCALE GENOMIC DNA]</scope>
    <source>
        <strain evidence="2 3">ATCC 18648</strain>
    </source>
</reference>
<sequence length="121" mass="12897">MAPRWRLGAGLQTRLGLAWLSLCFLGGLWLEAGWDVGRGTWDVGLDGDDRRGAALVRGVGRSSRAGSRGDQAAPLRSAVLVAGLVLSGGPTGDEPGKDGEMKAEAKAEWTRHGWRDQSRPF</sequence>
<keyword evidence="3" id="KW-1185">Reference proteome</keyword>
<accession>A0A2T4BX40</accession>